<evidence type="ECO:0000256" key="2">
    <source>
        <dbReference type="ARBA" id="ARBA00023125"/>
    </source>
</evidence>
<dbReference type="PANTHER" id="PTHR47504">
    <property type="entry name" value="RIGHT ORIGIN-BINDING PROTEIN"/>
    <property type="match status" value="1"/>
</dbReference>
<keyword evidence="6" id="KW-1185">Reference proteome</keyword>
<dbReference type="Gene3D" id="3.20.80.10">
    <property type="entry name" value="Regulatory factor, effector binding domain"/>
    <property type="match status" value="1"/>
</dbReference>
<evidence type="ECO:0000313" key="6">
    <source>
        <dbReference type="Proteomes" id="UP000199687"/>
    </source>
</evidence>
<dbReference type="InterPro" id="IPR020449">
    <property type="entry name" value="Tscrpt_reg_AraC-type_HTH"/>
</dbReference>
<dbReference type="GO" id="GO:0003700">
    <property type="term" value="F:DNA-binding transcription factor activity"/>
    <property type="evidence" value="ECO:0007669"/>
    <property type="project" value="InterPro"/>
</dbReference>
<dbReference type="Gene3D" id="1.10.10.60">
    <property type="entry name" value="Homeodomain-like"/>
    <property type="match status" value="2"/>
</dbReference>
<dbReference type="PRINTS" id="PR00032">
    <property type="entry name" value="HTHARAC"/>
</dbReference>
<dbReference type="SMART" id="SM00871">
    <property type="entry name" value="AraC_E_bind"/>
    <property type="match status" value="1"/>
</dbReference>
<dbReference type="InterPro" id="IPR010499">
    <property type="entry name" value="AraC_E-bd"/>
</dbReference>
<dbReference type="OrthoDB" id="9801123at2"/>
<dbReference type="InterPro" id="IPR050959">
    <property type="entry name" value="MarA-like"/>
</dbReference>
<gene>
    <name evidence="5" type="ORF">SAMN04487944_11582</name>
</gene>
<dbReference type="PROSITE" id="PS01124">
    <property type="entry name" value="HTH_ARAC_FAMILY_2"/>
    <property type="match status" value="1"/>
</dbReference>
<dbReference type="InterPro" id="IPR029442">
    <property type="entry name" value="GyrI-like"/>
</dbReference>
<dbReference type="InterPro" id="IPR018062">
    <property type="entry name" value="HTH_AraC-typ_CS"/>
</dbReference>
<dbReference type="SUPFAM" id="SSF55136">
    <property type="entry name" value="Probable bacterial effector-binding domain"/>
    <property type="match status" value="1"/>
</dbReference>
<keyword evidence="1" id="KW-0805">Transcription regulation</keyword>
<evidence type="ECO:0000256" key="1">
    <source>
        <dbReference type="ARBA" id="ARBA00023015"/>
    </source>
</evidence>
<keyword evidence="2" id="KW-0238">DNA-binding</keyword>
<dbReference type="SUPFAM" id="SSF46689">
    <property type="entry name" value="Homeodomain-like"/>
    <property type="match status" value="2"/>
</dbReference>
<dbReference type="Pfam" id="PF06445">
    <property type="entry name" value="GyrI-like"/>
    <property type="match status" value="1"/>
</dbReference>
<protein>
    <submittedName>
        <fullName evidence="5">AraC family transcriptional regulator</fullName>
    </submittedName>
</protein>
<dbReference type="Pfam" id="PF12833">
    <property type="entry name" value="HTH_18"/>
    <property type="match status" value="1"/>
</dbReference>
<feature type="domain" description="HTH araC/xylS-type" evidence="4">
    <location>
        <begin position="8"/>
        <end position="106"/>
    </location>
</feature>
<evidence type="ECO:0000256" key="3">
    <source>
        <dbReference type="ARBA" id="ARBA00023163"/>
    </source>
</evidence>
<dbReference type="EMBL" id="FOGL01000015">
    <property type="protein sequence ID" value="SES02483.1"/>
    <property type="molecule type" value="Genomic_DNA"/>
</dbReference>
<dbReference type="PANTHER" id="PTHR47504:SF5">
    <property type="entry name" value="RIGHT ORIGIN-BINDING PROTEIN"/>
    <property type="match status" value="1"/>
</dbReference>
<evidence type="ECO:0000259" key="4">
    <source>
        <dbReference type="PROSITE" id="PS01124"/>
    </source>
</evidence>
<evidence type="ECO:0000313" key="5">
    <source>
        <dbReference type="EMBL" id="SES02483.1"/>
    </source>
</evidence>
<sequence length="289" mass="33835">MEWAPRMNAAVDYIEENMLGEINYKEVARIACCSVYHFQRMFSFITEVSLSEYIRRRRLSLAAMDLQNSDVKVIDLALKYGYDSPEAFTRAFQQLHGITPTSARNAGSKLKVYPRLIFQLTIQGVEEMNYRIEEMSSFRVVGVKERIYTEEVLNLKDVYDRMFQIKDTAEAKVKEQLWDIYDTQKKSRGIMGVWYSESDGDKEQFYYMLAARSDKETPEGMESREVEAATWAVFEVPGPPEQIVDFWQRLYKEWLPASNYEFAHAPTMECYLPAVENMNELWVAVIKKQ</sequence>
<dbReference type="STRING" id="531814.SAMN04487944_11582"/>
<dbReference type="AlphaFoldDB" id="A0A1H9U091"/>
<dbReference type="SMART" id="SM00342">
    <property type="entry name" value="HTH_ARAC"/>
    <property type="match status" value="1"/>
</dbReference>
<accession>A0A1H9U091</accession>
<dbReference type="Proteomes" id="UP000199687">
    <property type="component" value="Unassembled WGS sequence"/>
</dbReference>
<dbReference type="InterPro" id="IPR018060">
    <property type="entry name" value="HTH_AraC"/>
</dbReference>
<dbReference type="InterPro" id="IPR009057">
    <property type="entry name" value="Homeodomain-like_sf"/>
</dbReference>
<dbReference type="PROSITE" id="PS00041">
    <property type="entry name" value="HTH_ARAC_FAMILY_1"/>
    <property type="match status" value="1"/>
</dbReference>
<dbReference type="GO" id="GO:0043565">
    <property type="term" value="F:sequence-specific DNA binding"/>
    <property type="evidence" value="ECO:0007669"/>
    <property type="project" value="InterPro"/>
</dbReference>
<name>A0A1H9U091_9BACI</name>
<dbReference type="RefSeq" id="WP_089742304.1">
    <property type="nucleotide sequence ID" value="NZ_FOGL01000015.1"/>
</dbReference>
<dbReference type="InterPro" id="IPR011256">
    <property type="entry name" value="Reg_factor_effector_dom_sf"/>
</dbReference>
<keyword evidence="3" id="KW-0804">Transcription</keyword>
<organism evidence="5 6">
    <name type="scientific">Gracilibacillus ureilyticus</name>
    <dbReference type="NCBI Taxonomy" id="531814"/>
    <lineage>
        <taxon>Bacteria</taxon>
        <taxon>Bacillati</taxon>
        <taxon>Bacillota</taxon>
        <taxon>Bacilli</taxon>
        <taxon>Bacillales</taxon>
        <taxon>Bacillaceae</taxon>
        <taxon>Gracilibacillus</taxon>
    </lineage>
</organism>
<proteinExistence type="predicted"/>
<reference evidence="5 6" key="1">
    <citation type="submission" date="2016-10" db="EMBL/GenBank/DDBJ databases">
        <authorList>
            <person name="de Groot N.N."/>
        </authorList>
    </citation>
    <scope>NUCLEOTIDE SEQUENCE [LARGE SCALE GENOMIC DNA]</scope>
    <source>
        <strain evidence="5 6">CGMCC 1.7727</strain>
    </source>
</reference>